<name>A0A3N2ARE6_9MICO</name>
<dbReference type="AlphaFoldDB" id="A0A3N2ARE6"/>
<protein>
    <submittedName>
        <fullName evidence="5">Trypsin</fullName>
    </submittedName>
</protein>
<keyword evidence="3" id="KW-0732">Signal</keyword>
<dbReference type="OrthoDB" id="3657335at2"/>
<dbReference type="PANTHER" id="PTHR24260">
    <property type="match status" value="1"/>
</dbReference>
<dbReference type="PROSITE" id="PS00134">
    <property type="entry name" value="TRYPSIN_HIS"/>
    <property type="match status" value="1"/>
</dbReference>
<evidence type="ECO:0000256" key="1">
    <source>
        <dbReference type="ARBA" id="ARBA00023157"/>
    </source>
</evidence>
<keyword evidence="6" id="KW-1185">Reference proteome</keyword>
<dbReference type="Pfam" id="PF00089">
    <property type="entry name" value="Trypsin"/>
    <property type="match status" value="1"/>
</dbReference>
<feature type="chain" id="PRO_5018241929" evidence="3">
    <location>
        <begin position="25"/>
        <end position="293"/>
    </location>
</feature>
<dbReference type="GO" id="GO:0006508">
    <property type="term" value="P:proteolysis"/>
    <property type="evidence" value="ECO:0007669"/>
    <property type="project" value="UniProtKB-KW"/>
</dbReference>
<evidence type="ECO:0000259" key="4">
    <source>
        <dbReference type="PROSITE" id="PS50240"/>
    </source>
</evidence>
<reference evidence="5 6" key="1">
    <citation type="submission" date="2018-11" db="EMBL/GenBank/DDBJ databases">
        <title>Sequencing the genomes of 1000 actinobacteria strains.</title>
        <authorList>
            <person name="Klenk H.-P."/>
        </authorList>
    </citation>
    <scope>NUCLEOTIDE SEQUENCE [LARGE SCALE GENOMIC DNA]</scope>
    <source>
        <strain evidence="5 6">DSM 9580</strain>
    </source>
</reference>
<dbReference type="Gene3D" id="2.40.10.10">
    <property type="entry name" value="Trypsin-like serine proteases"/>
    <property type="match status" value="1"/>
</dbReference>
<gene>
    <name evidence="5" type="ORF">EDD26_0841</name>
</gene>
<organism evidence="5 6">
    <name type="scientific">Agrococcus jenensis</name>
    <dbReference type="NCBI Taxonomy" id="46353"/>
    <lineage>
        <taxon>Bacteria</taxon>
        <taxon>Bacillati</taxon>
        <taxon>Actinomycetota</taxon>
        <taxon>Actinomycetes</taxon>
        <taxon>Micrococcales</taxon>
        <taxon>Microbacteriaceae</taxon>
        <taxon>Agrococcus</taxon>
    </lineage>
</organism>
<dbReference type="InterPro" id="IPR043504">
    <property type="entry name" value="Peptidase_S1_PA_chymotrypsin"/>
</dbReference>
<dbReference type="PANTHER" id="PTHR24260:SF132">
    <property type="entry name" value="PEPTIDASE S1 DOMAIN-CONTAINING PROTEIN"/>
    <property type="match status" value="1"/>
</dbReference>
<feature type="signal peptide" evidence="3">
    <location>
        <begin position="1"/>
        <end position="24"/>
    </location>
</feature>
<dbReference type="InterPro" id="IPR033116">
    <property type="entry name" value="TRYPSIN_SER"/>
</dbReference>
<dbReference type="SUPFAM" id="SSF50494">
    <property type="entry name" value="Trypsin-like serine proteases"/>
    <property type="match status" value="1"/>
</dbReference>
<dbReference type="InterPro" id="IPR001314">
    <property type="entry name" value="Peptidase_S1A"/>
</dbReference>
<dbReference type="InterPro" id="IPR009003">
    <property type="entry name" value="Peptidase_S1_PA"/>
</dbReference>
<dbReference type="PRINTS" id="PR00722">
    <property type="entry name" value="CHYMOTRYPSIN"/>
</dbReference>
<accession>A0A3N2ARE6</accession>
<dbReference type="InterPro" id="IPR018114">
    <property type="entry name" value="TRYPSIN_HIS"/>
</dbReference>
<dbReference type="InterPro" id="IPR051333">
    <property type="entry name" value="CLIP_Serine_Protease"/>
</dbReference>
<dbReference type="PROSITE" id="PS00135">
    <property type="entry name" value="TRYPSIN_SER"/>
    <property type="match status" value="1"/>
</dbReference>
<dbReference type="Proteomes" id="UP000275456">
    <property type="component" value="Unassembled WGS sequence"/>
</dbReference>
<keyword evidence="2" id="KW-0378">Hydrolase</keyword>
<dbReference type="EMBL" id="RKHJ01000001">
    <property type="protein sequence ID" value="ROR65475.1"/>
    <property type="molecule type" value="Genomic_DNA"/>
</dbReference>
<proteinExistence type="predicted"/>
<evidence type="ECO:0000256" key="2">
    <source>
        <dbReference type="RuleBase" id="RU363034"/>
    </source>
</evidence>
<evidence type="ECO:0000256" key="3">
    <source>
        <dbReference type="SAM" id="SignalP"/>
    </source>
</evidence>
<dbReference type="SMART" id="SM00020">
    <property type="entry name" value="Tryp_SPc"/>
    <property type="match status" value="1"/>
</dbReference>
<dbReference type="GO" id="GO:0004252">
    <property type="term" value="F:serine-type endopeptidase activity"/>
    <property type="evidence" value="ECO:0007669"/>
    <property type="project" value="InterPro"/>
</dbReference>
<keyword evidence="2" id="KW-0720">Serine protease</keyword>
<keyword evidence="2" id="KW-0645">Protease</keyword>
<evidence type="ECO:0000313" key="6">
    <source>
        <dbReference type="Proteomes" id="UP000275456"/>
    </source>
</evidence>
<evidence type="ECO:0000313" key="5">
    <source>
        <dbReference type="EMBL" id="ROR65475.1"/>
    </source>
</evidence>
<sequence length="293" mass="31095">MRKLLLGVVAAVALILGSAAPASAITGNYVEDNEHPYVGLVVFYDEEGEFTGRCSGSLLTPTVFLTAGHCTDDNATAIVYFQQDAGANYDPVTELDPITGYPETCAGDTLGVLCATSDELYNYGFDDFASFPNTYDVGIVILDQPIDLDEYGALAAPGSLDSLATARGRQDVTFTASGYGLTKSSPVAVESYRERLMASAILTNLSSRNTDGFNLQTNGNGAGRGGTCSGDSGGPVFYGGYESNTIVAVTSFGLNEWCRGVDFAYRTDRQEVLDWIASVVGEEQYSQIDIVTI</sequence>
<dbReference type="PROSITE" id="PS50240">
    <property type="entry name" value="TRYPSIN_DOM"/>
    <property type="match status" value="1"/>
</dbReference>
<dbReference type="InterPro" id="IPR001254">
    <property type="entry name" value="Trypsin_dom"/>
</dbReference>
<feature type="domain" description="Peptidase S1" evidence="4">
    <location>
        <begin position="15"/>
        <end position="281"/>
    </location>
</feature>
<keyword evidence="1" id="KW-1015">Disulfide bond</keyword>
<comment type="caution">
    <text evidence="5">The sequence shown here is derived from an EMBL/GenBank/DDBJ whole genome shotgun (WGS) entry which is preliminary data.</text>
</comment>